<feature type="transmembrane region" description="Helical" evidence="1">
    <location>
        <begin position="236"/>
        <end position="253"/>
    </location>
</feature>
<feature type="transmembrane region" description="Helical" evidence="1">
    <location>
        <begin position="119"/>
        <end position="137"/>
    </location>
</feature>
<accession>A0A554LL81</accession>
<feature type="domain" description="EamA" evidence="2">
    <location>
        <begin position="150"/>
        <end position="276"/>
    </location>
</feature>
<feature type="transmembrane region" description="Helical" evidence="1">
    <location>
        <begin position="32"/>
        <end position="52"/>
    </location>
</feature>
<gene>
    <name evidence="3" type="ORF">Athens101428_608</name>
</gene>
<dbReference type="Pfam" id="PF00892">
    <property type="entry name" value="EamA"/>
    <property type="match status" value="1"/>
</dbReference>
<organism evidence="3 4">
    <name type="scientific">Candidatus Berkelbacteria bacterium Athens1014_28</name>
    <dbReference type="NCBI Taxonomy" id="2017145"/>
    <lineage>
        <taxon>Bacteria</taxon>
        <taxon>Candidatus Berkelbacteria</taxon>
    </lineage>
</organism>
<dbReference type="SUPFAM" id="SSF103481">
    <property type="entry name" value="Multidrug resistance efflux transporter EmrE"/>
    <property type="match status" value="1"/>
</dbReference>
<evidence type="ECO:0000313" key="4">
    <source>
        <dbReference type="Proteomes" id="UP000316495"/>
    </source>
</evidence>
<dbReference type="EMBL" id="VMGN01000036">
    <property type="protein sequence ID" value="TSC93628.1"/>
    <property type="molecule type" value="Genomic_DNA"/>
</dbReference>
<keyword evidence="1" id="KW-0472">Membrane</keyword>
<dbReference type="AlphaFoldDB" id="A0A554LL81"/>
<keyword evidence="1" id="KW-0812">Transmembrane</keyword>
<evidence type="ECO:0000259" key="2">
    <source>
        <dbReference type="Pfam" id="PF00892"/>
    </source>
</evidence>
<feature type="transmembrane region" description="Helical" evidence="1">
    <location>
        <begin position="64"/>
        <end position="82"/>
    </location>
</feature>
<comment type="caution">
    <text evidence="3">The sequence shown here is derived from an EMBL/GenBank/DDBJ whole genome shotgun (WGS) entry which is preliminary data.</text>
</comment>
<proteinExistence type="predicted"/>
<dbReference type="Proteomes" id="UP000316495">
    <property type="component" value="Unassembled WGS sequence"/>
</dbReference>
<name>A0A554LL81_9BACT</name>
<evidence type="ECO:0000256" key="1">
    <source>
        <dbReference type="SAM" id="Phobius"/>
    </source>
</evidence>
<reference evidence="3 4" key="1">
    <citation type="submission" date="2017-07" db="EMBL/GenBank/DDBJ databases">
        <title>Mechanisms for carbon and nitrogen cycling indicate functional differentiation within the Candidate Phyla Radiation.</title>
        <authorList>
            <person name="Danczak R.E."/>
            <person name="Johnston M.D."/>
            <person name="Kenah C."/>
            <person name="Slattery M."/>
            <person name="Wrighton K.C."/>
            <person name="Wilkins M.J."/>
        </authorList>
    </citation>
    <scope>NUCLEOTIDE SEQUENCE [LARGE SCALE GENOMIC DNA]</scope>
    <source>
        <strain evidence="3">Athens1014_28</strain>
    </source>
</reference>
<dbReference type="GO" id="GO:0016020">
    <property type="term" value="C:membrane"/>
    <property type="evidence" value="ECO:0007669"/>
    <property type="project" value="InterPro"/>
</dbReference>
<feature type="transmembrane region" description="Helical" evidence="1">
    <location>
        <begin position="149"/>
        <end position="169"/>
    </location>
</feature>
<keyword evidence="1" id="KW-1133">Transmembrane helix</keyword>
<feature type="transmembrane region" description="Helical" evidence="1">
    <location>
        <begin position="205"/>
        <end position="224"/>
    </location>
</feature>
<feature type="transmembrane region" description="Helical" evidence="1">
    <location>
        <begin position="175"/>
        <end position="193"/>
    </location>
</feature>
<feature type="transmembrane region" description="Helical" evidence="1">
    <location>
        <begin position="260"/>
        <end position="278"/>
    </location>
</feature>
<dbReference type="InterPro" id="IPR037185">
    <property type="entry name" value="EmrE-like"/>
</dbReference>
<protein>
    <recommendedName>
        <fullName evidence="2">EamA domain-containing protein</fullName>
    </recommendedName>
</protein>
<feature type="transmembrane region" description="Helical" evidence="1">
    <location>
        <begin position="94"/>
        <end position="113"/>
    </location>
</feature>
<sequence length="279" mass="32311">MLQAIFASIGYAGGVIVDKIVLSRYKIPVKRFVPLLFLWLAVLTFFLLPRFGVINWAEFLTLRYLFYFILMILVAITWNIFYYRGIQEETIHEFELIMMLTPLTTIILSEIFLPSERNLPVFVAGIIASLALVATRFRHHHLQYSRQTSIVLTAMFLMSVESIIIRQLLLVFSPAALYFTRTAVMAILFLIFWRPKLLEMPKKCFFYTIITAAFGVLQMVLKFYGFVKLGVAETTLLLILGPFIVYFFSSFYFKEYIKKSDIVAALIVVGAILYVTFFK</sequence>
<evidence type="ECO:0000313" key="3">
    <source>
        <dbReference type="EMBL" id="TSC93628.1"/>
    </source>
</evidence>
<dbReference type="InterPro" id="IPR000620">
    <property type="entry name" value="EamA_dom"/>
</dbReference>